<dbReference type="InterPro" id="IPR045055">
    <property type="entry name" value="DNA2/NAM7-like"/>
</dbReference>
<dbReference type="InterPro" id="IPR027417">
    <property type="entry name" value="P-loop_NTPase"/>
</dbReference>
<keyword evidence="3" id="KW-0479">Metal-binding</keyword>
<gene>
    <name evidence="10" type="ORF">PhCBS80983_g01564</name>
</gene>
<dbReference type="InterPro" id="IPR041679">
    <property type="entry name" value="DNA2/NAM7-like_C"/>
</dbReference>
<proteinExistence type="predicted"/>
<evidence type="ECO:0000256" key="7">
    <source>
        <dbReference type="SAM" id="Coils"/>
    </source>
</evidence>
<name>A0A507E9R2_9FUNG</name>
<dbReference type="PANTHER" id="PTHR10887:SF341">
    <property type="entry name" value="NFX1-TYPE ZINC FINGER-CONTAINING PROTEIN 1"/>
    <property type="match status" value="1"/>
</dbReference>
<dbReference type="SUPFAM" id="SSF52540">
    <property type="entry name" value="P-loop containing nucleoside triphosphate hydrolases"/>
    <property type="match status" value="2"/>
</dbReference>
<keyword evidence="5" id="KW-0862">Zinc</keyword>
<comment type="caution">
    <text evidence="10">The sequence shown here is derived from an EMBL/GenBank/DDBJ whole genome shotgun (WGS) entry which is preliminary data.</text>
</comment>
<protein>
    <recommendedName>
        <fullName evidence="9">RZ-type domain-containing protein</fullName>
    </recommendedName>
</protein>
<keyword evidence="4" id="KW-0863">Zinc-finger</keyword>
<feature type="domain" description="RZ-type" evidence="9">
    <location>
        <begin position="1939"/>
        <end position="2020"/>
    </location>
</feature>
<dbReference type="GO" id="GO:0031048">
    <property type="term" value="P:regulatory ncRNA-mediated heterochromatin formation"/>
    <property type="evidence" value="ECO:0007669"/>
    <property type="project" value="TreeGrafter"/>
</dbReference>
<accession>A0A507E9R2</accession>
<dbReference type="Proteomes" id="UP000318582">
    <property type="component" value="Unassembled WGS sequence"/>
</dbReference>
<dbReference type="GO" id="GO:0005737">
    <property type="term" value="C:cytoplasm"/>
    <property type="evidence" value="ECO:0007669"/>
    <property type="project" value="UniProtKB-SubCell"/>
</dbReference>
<feature type="region of interest" description="Disordered" evidence="8">
    <location>
        <begin position="880"/>
        <end position="904"/>
    </location>
</feature>
<dbReference type="Pfam" id="PF20173">
    <property type="entry name" value="ZnF_RZ-type"/>
    <property type="match status" value="1"/>
</dbReference>
<dbReference type="GO" id="GO:0004386">
    <property type="term" value="F:helicase activity"/>
    <property type="evidence" value="ECO:0007669"/>
    <property type="project" value="InterPro"/>
</dbReference>
<evidence type="ECO:0000313" key="10">
    <source>
        <dbReference type="EMBL" id="TPX60813.1"/>
    </source>
</evidence>
<evidence type="ECO:0000256" key="3">
    <source>
        <dbReference type="ARBA" id="ARBA00022723"/>
    </source>
</evidence>
<keyword evidence="2" id="KW-0963">Cytoplasm</keyword>
<evidence type="ECO:0000313" key="11">
    <source>
        <dbReference type="Proteomes" id="UP000318582"/>
    </source>
</evidence>
<dbReference type="GO" id="GO:0002376">
    <property type="term" value="P:immune system process"/>
    <property type="evidence" value="ECO:0007669"/>
    <property type="project" value="UniProtKB-KW"/>
</dbReference>
<sequence length="2025" mass="227389">MQPKPGNKSGGVAENNAWRRPIAASSSQSSTTNPPANPKPGIRAKTAPGTDAILIHAALQKGQFRHQHDIRKLVTAGIKNGPEDTLMALGGEKGLGLLRQIAEQPMSIDAGSRKWPVSFQRVVLPCLAMVLGFPDLYLNKLRAIYSVFFERDVFINSALQCAGSLLTRGNLDDRHSRSAVEVSDLPNMWSPTHWTEMMLLICKFVNKYLRIDTDAAAEARFRDWYGQLQENVEGWSKLSSVTEHEVAQKELATVLQNIKMLILPDDVRATNAKQAVIRIPVKRSFVRADQHGPGTLHPQGPRHDNDFKDFRKISIIPTFAETFCDKTPYLPMLGDPHHLEGVERYLDIQFRLVREDLLAALRRGIAGFVRDATRALPRLGEKGNFYRMEGQESVDLVLFRNMNVQALEAQLRSGISLRLSFDQPDKGKNDPNYWEKGLGSRHLQNGSIVVLWFGAKRDVKTNTPIESRHIFLAMVNNRNTKLLDLRGKVLQSVDANGNAIRRPQIGVELLDFVELLRIGSRFFKLADPDDEHLMFQVRGHFFNAGHAVLNSIQSFESDTVPFVDTLVHEKPTRAPPKYLLPGTRYDLTCLLKHPTTTTHPLQTVDVSNFAELCRILRLYKEQLVLDDTQITALAAAITHEIAIIQGPPGTGKTYLGVLILKVILHNADVIAAKRVGGTPQEAGRRLQEKIERIAGGQAALSAILPILCVCYTNHALDQFLEDLIKAGIPEDDIVRVGGRSKSIALANRNLQNVVFNSKTRDEIRRTKELEKETQELEASIVNFTSRHTLAPSRWKLDDLHVLLLDQVDAIAEGRMWFESDDDFQLATGGRNKSQDLLQQWLRCDDIQYQLGGWKKEVKDDEKVAVQNLYDLLGEDFDDQDRRDEREEVQAKPQSSNAMPLNEIPDPEYDRPLKELLADVRVWGMSRPERFILFEHWRQLYSELLVEDFEAKCRKYEEKRTEYQDIHAATQLRVLREAKIVGMTTSGAASHLKLLKNLRPSIIMCEEAGEVLEAHLLSCLNDNVTDLLQIGDEKQLRPKVEEYTLSMDSNSGYDLDKSFFERMVKIAEDQSHAKEEGMVAALATQWRMRPEISDLLRRTLYPRLEDAPAVLSHPKVRGMRENMYFFDHDHEEGGGSDGQSCSKINNFEADMVVALVLHLIKQGYEPHEIAVLTPYAGQLLNLRSRLMNKRLALSIDSRNLTDISKVLAGEEVDLGDDFDDEATGENDEVPDVKRIKPDEMKSVRAGDRVRLSTVDNFQGEEANVVVVSTVRCNLRGRTGFLKISNRVNVMCSRARHGQYFFGSSRTIKHSNEPTMFATIVGLMDEKGLVGRALPLQCDLHSDRVMNAYDAEQLQQLSPDGGCLVECGYRMVCGHMPQAVPSGRSQPQQTPVQGALHEASSVWAPLSKNMRGGLRSLRTENRHHTYRVRTCCKKEVWRYPGVLAHLSNVSARFSVDTAALAFVTCPANVLHANKSAPKRVHMPNAQRFVGRTAQAAPKIAFGSVLMGTGAAFYLAGHLVYDFHVTSAARRSYLKESIVDLVLLETFDEHDPDESPLVLLPCKHLLTIETLDGTTKLPDYYERDKKTGEWVEPLPFESSCKNIPSCPHCRSPIRNIRRYGRVINHAFLDQTIRKYNLNIEGKAAGILVKKNEIAAGVSNWRNDVDTRNNLRNNNPVRLAELKALIEKRKQHDKALKMLTKQLESLRIEATDDHPARRTFEKSVVALSRVGAIPGNHRASSEIVEEQRQMLQAHYARPSEEGFITAGICNIGCGALMVHHATNAAVALHLATLQRTPQRKGASNDETENETEVSVYLTTIKTFMKKYAKLHDKVQESCERTRSNRMALRAIRTHFADVFMSLESVVSLRMFALSGKSTETLQELIAENLEGFRALGQRYLELVGRVPQTVFSSMEPDQQSAAIRETVERAEQMCIPSKFYQAVTRSEKLQIFAAMGQDIGTGQGSFGGHWYTCPNGHVYTIGECGGAMHHSSCPECGELVGGSSHTLATGNRVATEYLQEIQNFPVRAE</sequence>
<keyword evidence="11" id="KW-1185">Reference proteome</keyword>
<dbReference type="PANTHER" id="PTHR10887">
    <property type="entry name" value="DNA2/NAM7 HELICASE FAMILY"/>
    <property type="match status" value="1"/>
</dbReference>
<keyword evidence="6" id="KW-0391">Immunity</keyword>
<evidence type="ECO:0000256" key="2">
    <source>
        <dbReference type="ARBA" id="ARBA00022490"/>
    </source>
</evidence>
<dbReference type="InterPro" id="IPR041677">
    <property type="entry name" value="DNA2/NAM7_AAA_11"/>
</dbReference>
<evidence type="ECO:0000256" key="5">
    <source>
        <dbReference type="ARBA" id="ARBA00022833"/>
    </source>
</evidence>
<reference evidence="10 11" key="1">
    <citation type="journal article" date="2019" name="Sci. Rep.">
        <title>Comparative genomics of chytrid fungi reveal insights into the obligate biotrophic and pathogenic lifestyle of Synchytrium endobioticum.</title>
        <authorList>
            <person name="van de Vossenberg B.T.L.H."/>
            <person name="Warris S."/>
            <person name="Nguyen H.D.T."/>
            <person name="van Gent-Pelzer M.P.E."/>
            <person name="Joly D.L."/>
            <person name="van de Geest H.C."/>
            <person name="Bonants P.J.M."/>
            <person name="Smith D.S."/>
            <person name="Levesque C.A."/>
            <person name="van der Lee T.A.J."/>
        </authorList>
    </citation>
    <scope>NUCLEOTIDE SEQUENCE [LARGE SCALE GENOMIC DNA]</scope>
    <source>
        <strain evidence="10 11">CBS 809.83</strain>
    </source>
</reference>
<evidence type="ECO:0000256" key="8">
    <source>
        <dbReference type="SAM" id="MobiDB-lite"/>
    </source>
</evidence>
<dbReference type="GO" id="GO:0008270">
    <property type="term" value="F:zinc ion binding"/>
    <property type="evidence" value="ECO:0007669"/>
    <property type="project" value="UniProtKB-KW"/>
</dbReference>
<organism evidence="10 11">
    <name type="scientific">Powellomyces hirtus</name>
    <dbReference type="NCBI Taxonomy" id="109895"/>
    <lineage>
        <taxon>Eukaryota</taxon>
        <taxon>Fungi</taxon>
        <taxon>Fungi incertae sedis</taxon>
        <taxon>Chytridiomycota</taxon>
        <taxon>Chytridiomycota incertae sedis</taxon>
        <taxon>Chytridiomycetes</taxon>
        <taxon>Spizellomycetales</taxon>
        <taxon>Powellomycetaceae</taxon>
        <taxon>Powellomyces</taxon>
    </lineage>
</organism>
<comment type="subcellular location">
    <subcellularLocation>
        <location evidence="1">Cytoplasm</location>
    </subcellularLocation>
</comment>
<dbReference type="PROSITE" id="PS51981">
    <property type="entry name" value="ZF_RZ"/>
    <property type="match status" value="1"/>
</dbReference>
<evidence type="ECO:0000256" key="4">
    <source>
        <dbReference type="ARBA" id="ARBA00022771"/>
    </source>
</evidence>
<feature type="compositionally biased region" description="Basic and acidic residues" evidence="8">
    <location>
        <begin position="880"/>
        <end position="889"/>
    </location>
</feature>
<evidence type="ECO:0000256" key="6">
    <source>
        <dbReference type="ARBA" id="ARBA00022859"/>
    </source>
</evidence>
<dbReference type="GO" id="GO:0031380">
    <property type="term" value="C:nuclear RNA-directed RNA polymerase complex"/>
    <property type="evidence" value="ECO:0007669"/>
    <property type="project" value="TreeGrafter"/>
</dbReference>
<dbReference type="InterPro" id="IPR046439">
    <property type="entry name" value="ZF_RZ_dom"/>
</dbReference>
<feature type="region of interest" description="Disordered" evidence="8">
    <location>
        <begin position="1"/>
        <end position="46"/>
    </location>
</feature>
<feature type="compositionally biased region" description="Polar residues" evidence="8">
    <location>
        <begin position="24"/>
        <end position="34"/>
    </location>
</feature>
<dbReference type="Gene3D" id="3.40.50.300">
    <property type="entry name" value="P-loop containing nucleotide triphosphate hydrolases"/>
    <property type="match status" value="2"/>
</dbReference>
<dbReference type="Pfam" id="PF13087">
    <property type="entry name" value="AAA_12"/>
    <property type="match status" value="1"/>
</dbReference>
<evidence type="ECO:0000256" key="1">
    <source>
        <dbReference type="ARBA" id="ARBA00004496"/>
    </source>
</evidence>
<evidence type="ECO:0000259" key="9">
    <source>
        <dbReference type="PROSITE" id="PS51981"/>
    </source>
</evidence>
<dbReference type="InterPro" id="IPR047187">
    <property type="entry name" value="SF1_C_Upf1"/>
</dbReference>
<keyword evidence="7" id="KW-0175">Coiled coil</keyword>
<dbReference type="EMBL" id="QEAQ01000012">
    <property type="protein sequence ID" value="TPX60813.1"/>
    <property type="molecule type" value="Genomic_DNA"/>
</dbReference>
<dbReference type="STRING" id="109895.A0A507E9R2"/>
<dbReference type="Pfam" id="PF13086">
    <property type="entry name" value="AAA_11"/>
    <property type="match status" value="1"/>
</dbReference>
<dbReference type="CDD" id="cd18808">
    <property type="entry name" value="SF1_C_Upf1"/>
    <property type="match status" value="1"/>
</dbReference>
<feature type="coiled-coil region" evidence="7">
    <location>
        <begin position="1678"/>
        <end position="1705"/>
    </location>
</feature>